<dbReference type="InterPro" id="IPR001387">
    <property type="entry name" value="Cro/C1-type_HTH"/>
</dbReference>
<dbReference type="InterPro" id="IPR010982">
    <property type="entry name" value="Lambda_DNA-bd_dom_sf"/>
</dbReference>
<dbReference type="CDD" id="cd00093">
    <property type="entry name" value="HTH_XRE"/>
    <property type="match status" value="1"/>
</dbReference>
<dbReference type="Gene3D" id="1.10.260.40">
    <property type="entry name" value="lambda repressor-like DNA-binding domains"/>
    <property type="match status" value="1"/>
</dbReference>
<dbReference type="AlphaFoldDB" id="A0A9Q7WJ39"/>
<feature type="region of interest" description="Disordered" evidence="1">
    <location>
        <begin position="61"/>
        <end position="81"/>
    </location>
</feature>
<comment type="caution">
    <text evidence="3">The sequence shown here is derived from an EMBL/GenBank/DDBJ whole genome shotgun (WGS) entry which is preliminary data.</text>
</comment>
<accession>A0A9Q7WJ39</accession>
<dbReference type="SMART" id="SM00530">
    <property type="entry name" value="HTH_XRE"/>
    <property type="match status" value="1"/>
</dbReference>
<name>A0A9Q7WJ39_9MYCO</name>
<organism evidence="3 4">
    <name type="scientific">Mycobacteroides abscessus subsp. bolletii</name>
    <dbReference type="NCBI Taxonomy" id="319705"/>
    <lineage>
        <taxon>Bacteria</taxon>
        <taxon>Bacillati</taxon>
        <taxon>Actinomycetota</taxon>
        <taxon>Actinomycetes</taxon>
        <taxon>Mycobacteriales</taxon>
        <taxon>Mycobacteriaceae</taxon>
        <taxon>Mycobacteroides</taxon>
        <taxon>Mycobacteroides abscessus</taxon>
    </lineage>
</organism>
<gene>
    <name evidence="3" type="ORF">SAMEA2275694_02603</name>
</gene>
<dbReference type="GO" id="GO:0003677">
    <property type="term" value="F:DNA binding"/>
    <property type="evidence" value="ECO:0007669"/>
    <property type="project" value="InterPro"/>
</dbReference>
<evidence type="ECO:0000313" key="4">
    <source>
        <dbReference type="Proteomes" id="UP000185183"/>
    </source>
</evidence>
<protein>
    <submittedName>
        <fullName evidence="3">Helix-turn-helix domain</fullName>
    </submittedName>
</protein>
<dbReference type="Pfam" id="PF12844">
    <property type="entry name" value="HTH_19"/>
    <property type="match status" value="1"/>
</dbReference>
<dbReference type="SUPFAM" id="SSF47413">
    <property type="entry name" value="lambda repressor-like DNA-binding domains"/>
    <property type="match status" value="1"/>
</dbReference>
<evidence type="ECO:0000313" key="3">
    <source>
        <dbReference type="EMBL" id="SHX42522.1"/>
    </source>
</evidence>
<dbReference type="PROSITE" id="PS50943">
    <property type="entry name" value="HTH_CROC1"/>
    <property type="match status" value="1"/>
</dbReference>
<dbReference type="EMBL" id="FSFA01000003">
    <property type="protein sequence ID" value="SHX42522.1"/>
    <property type="molecule type" value="Genomic_DNA"/>
</dbReference>
<reference evidence="3 4" key="1">
    <citation type="submission" date="2016-11" db="EMBL/GenBank/DDBJ databases">
        <authorList>
            <consortium name="Pathogen Informatics"/>
        </authorList>
    </citation>
    <scope>NUCLEOTIDE SEQUENCE [LARGE SCALE GENOMIC DNA]</scope>
    <source>
        <strain evidence="3 4">968</strain>
    </source>
</reference>
<proteinExistence type="predicted"/>
<feature type="domain" description="HTH cro/C1-type" evidence="2">
    <location>
        <begin position="1"/>
        <end position="56"/>
    </location>
</feature>
<sequence>MKLVRAELNITQKEAAERCGVTPREWQNMEDGRTPRRMDLKVRQIAMAFGVDRDWLMWGGELAPEGDGGPTGAAATSDKSN</sequence>
<evidence type="ECO:0000259" key="2">
    <source>
        <dbReference type="PROSITE" id="PS50943"/>
    </source>
</evidence>
<dbReference type="Proteomes" id="UP000185183">
    <property type="component" value="Unassembled WGS sequence"/>
</dbReference>
<evidence type="ECO:0000256" key="1">
    <source>
        <dbReference type="SAM" id="MobiDB-lite"/>
    </source>
</evidence>